<accession>A0A8X6LXV4</accession>
<sequence length="72" mass="7808">MVHGLTSPEEFIMDHGLGGPANGDENIFVEGHLVWGSVSQARFHATTVLCSYDCHTTPIFQPQSGYDESLAT</sequence>
<reference evidence="1" key="1">
    <citation type="submission" date="2020-07" db="EMBL/GenBank/DDBJ databases">
        <title>Multicomponent nature underlies the extraordinary mechanical properties of spider dragline silk.</title>
        <authorList>
            <person name="Kono N."/>
            <person name="Nakamura H."/>
            <person name="Mori M."/>
            <person name="Yoshida Y."/>
            <person name="Ohtoshi R."/>
            <person name="Malay A.D."/>
            <person name="Moran D.A.P."/>
            <person name="Tomita M."/>
            <person name="Numata K."/>
            <person name="Arakawa K."/>
        </authorList>
    </citation>
    <scope>NUCLEOTIDE SEQUENCE</scope>
</reference>
<dbReference type="AlphaFoldDB" id="A0A8X6LXV4"/>
<dbReference type="EMBL" id="BMAO01018521">
    <property type="protein sequence ID" value="GFR24039.1"/>
    <property type="molecule type" value="Genomic_DNA"/>
</dbReference>
<proteinExistence type="predicted"/>
<evidence type="ECO:0000313" key="2">
    <source>
        <dbReference type="Proteomes" id="UP000887116"/>
    </source>
</evidence>
<comment type="caution">
    <text evidence="1">The sequence shown here is derived from an EMBL/GenBank/DDBJ whole genome shotgun (WGS) entry which is preliminary data.</text>
</comment>
<keyword evidence="2" id="KW-1185">Reference proteome</keyword>
<protein>
    <submittedName>
        <fullName evidence="1">Uncharacterized protein</fullName>
    </submittedName>
</protein>
<organism evidence="1 2">
    <name type="scientific">Trichonephila clavata</name>
    <name type="common">Joro spider</name>
    <name type="synonym">Nephila clavata</name>
    <dbReference type="NCBI Taxonomy" id="2740835"/>
    <lineage>
        <taxon>Eukaryota</taxon>
        <taxon>Metazoa</taxon>
        <taxon>Ecdysozoa</taxon>
        <taxon>Arthropoda</taxon>
        <taxon>Chelicerata</taxon>
        <taxon>Arachnida</taxon>
        <taxon>Araneae</taxon>
        <taxon>Araneomorphae</taxon>
        <taxon>Entelegynae</taxon>
        <taxon>Araneoidea</taxon>
        <taxon>Nephilidae</taxon>
        <taxon>Trichonephila</taxon>
    </lineage>
</organism>
<name>A0A8X6LXV4_TRICU</name>
<dbReference type="Proteomes" id="UP000887116">
    <property type="component" value="Unassembled WGS sequence"/>
</dbReference>
<gene>
    <name evidence="1" type="ORF">TNCT_420811</name>
</gene>
<evidence type="ECO:0000313" key="1">
    <source>
        <dbReference type="EMBL" id="GFR24039.1"/>
    </source>
</evidence>